<evidence type="ECO:0000313" key="2">
    <source>
        <dbReference type="Proteomes" id="UP001175226"/>
    </source>
</evidence>
<dbReference type="Proteomes" id="UP001175226">
    <property type="component" value="Unassembled WGS sequence"/>
</dbReference>
<accession>A0AA39ISS6</accession>
<sequence length="72" mass="7947">MPVSFALYIPLSFSVRILLHGLFTSASALRISFVLTLPPLFFTNTTKHYASAMSPSLNNCDFTGIYLLTTCL</sequence>
<name>A0AA39ISS6_9AGAR</name>
<dbReference type="EMBL" id="JAUEPT010000208">
    <property type="protein sequence ID" value="KAK0429817.1"/>
    <property type="molecule type" value="Genomic_DNA"/>
</dbReference>
<gene>
    <name evidence="1" type="ORF">EV421DRAFT_1914039</name>
</gene>
<protein>
    <submittedName>
        <fullName evidence="1">Uncharacterized protein</fullName>
    </submittedName>
</protein>
<dbReference type="AlphaFoldDB" id="A0AA39ISS6"/>
<proteinExistence type="predicted"/>
<evidence type="ECO:0000313" key="1">
    <source>
        <dbReference type="EMBL" id="KAK0429817.1"/>
    </source>
</evidence>
<keyword evidence="2" id="KW-1185">Reference proteome</keyword>
<comment type="caution">
    <text evidence="1">The sequence shown here is derived from an EMBL/GenBank/DDBJ whole genome shotgun (WGS) entry which is preliminary data.</text>
</comment>
<organism evidence="1 2">
    <name type="scientific">Armillaria borealis</name>
    <dbReference type="NCBI Taxonomy" id="47425"/>
    <lineage>
        <taxon>Eukaryota</taxon>
        <taxon>Fungi</taxon>
        <taxon>Dikarya</taxon>
        <taxon>Basidiomycota</taxon>
        <taxon>Agaricomycotina</taxon>
        <taxon>Agaricomycetes</taxon>
        <taxon>Agaricomycetidae</taxon>
        <taxon>Agaricales</taxon>
        <taxon>Marasmiineae</taxon>
        <taxon>Physalacriaceae</taxon>
        <taxon>Armillaria</taxon>
    </lineage>
</organism>
<reference evidence="1" key="1">
    <citation type="submission" date="2023-06" db="EMBL/GenBank/DDBJ databases">
        <authorList>
            <consortium name="Lawrence Berkeley National Laboratory"/>
            <person name="Ahrendt S."/>
            <person name="Sahu N."/>
            <person name="Indic B."/>
            <person name="Wong-Bajracharya J."/>
            <person name="Merenyi Z."/>
            <person name="Ke H.-M."/>
            <person name="Monk M."/>
            <person name="Kocsube S."/>
            <person name="Drula E."/>
            <person name="Lipzen A."/>
            <person name="Balint B."/>
            <person name="Henrissat B."/>
            <person name="Andreopoulos B."/>
            <person name="Martin F.M."/>
            <person name="Harder C.B."/>
            <person name="Rigling D."/>
            <person name="Ford K.L."/>
            <person name="Foster G.D."/>
            <person name="Pangilinan J."/>
            <person name="Papanicolaou A."/>
            <person name="Barry K."/>
            <person name="LaButti K."/>
            <person name="Viragh M."/>
            <person name="Koriabine M."/>
            <person name="Yan M."/>
            <person name="Riley R."/>
            <person name="Champramary S."/>
            <person name="Plett K.L."/>
            <person name="Tsai I.J."/>
            <person name="Slot J."/>
            <person name="Sipos G."/>
            <person name="Plett J."/>
            <person name="Nagy L.G."/>
            <person name="Grigoriev I.V."/>
        </authorList>
    </citation>
    <scope>NUCLEOTIDE SEQUENCE</scope>
    <source>
        <strain evidence="1">FPL87.14</strain>
    </source>
</reference>